<reference evidence="2 3" key="1">
    <citation type="submission" date="2024-01" db="EMBL/GenBank/DDBJ databases">
        <title>The complete chloroplast genome sequence of Lithospermum erythrorhizon: insights into the phylogenetic relationship among Boraginaceae species and the maternal lineages of purple gromwells.</title>
        <authorList>
            <person name="Okada T."/>
            <person name="Watanabe K."/>
        </authorList>
    </citation>
    <scope>NUCLEOTIDE SEQUENCE [LARGE SCALE GENOMIC DNA]</scope>
</reference>
<keyword evidence="3" id="KW-1185">Reference proteome</keyword>
<feature type="region of interest" description="Disordered" evidence="1">
    <location>
        <begin position="161"/>
        <end position="184"/>
    </location>
</feature>
<name>A0AAV3RSR6_LITER</name>
<proteinExistence type="predicted"/>
<dbReference type="Proteomes" id="UP001454036">
    <property type="component" value="Unassembled WGS sequence"/>
</dbReference>
<evidence type="ECO:0000256" key="1">
    <source>
        <dbReference type="SAM" id="MobiDB-lite"/>
    </source>
</evidence>
<evidence type="ECO:0000313" key="2">
    <source>
        <dbReference type="EMBL" id="GAA0184103.1"/>
    </source>
</evidence>
<evidence type="ECO:0000313" key="3">
    <source>
        <dbReference type="Proteomes" id="UP001454036"/>
    </source>
</evidence>
<feature type="region of interest" description="Disordered" evidence="1">
    <location>
        <begin position="1"/>
        <end position="40"/>
    </location>
</feature>
<gene>
    <name evidence="2" type="ORF">LIER_31402</name>
</gene>
<dbReference type="EMBL" id="BAABME010011661">
    <property type="protein sequence ID" value="GAA0184103.1"/>
    <property type="molecule type" value="Genomic_DNA"/>
</dbReference>
<feature type="compositionally biased region" description="Basic and acidic residues" evidence="1">
    <location>
        <begin position="21"/>
        <end position="40"/>
    </location>
</feature>
<feature type="compositionally biased region" description="Polar residues" evidence="1">
    <location>
        <begin position="161"/>
        <end position="174"/>
    </location>
</feature>
<protein>
    <submittedName>
        <fullName evidence="2">Uncharacterized protein</fullName>
    </submittedName>
</protein>
<organism evidence="2 3">
    <name type="scientific">Lithospermum erythrorhizon</name>
    <name type="common">Purple gromwell</name>
    <name type="synonym">Lithospermum officinale var. erythrorhizon</name>
    <dbReference type="NCBI Taxonomy" id="34254"/>
    <lineage>
        <taxon>Eukaryota</taxon>
        <taxon>Viridiplantae</taxon>
        <taxon>Streptophyta</taxon>
        <taxon>Embryophyta</taxon>
        <taxon>Tracheophyta</taxon>
        <taxon>Spermatophyta</taxon>
        <taxon>Magnoliopsida</taxon>
        <taxon>eudicotyledons</taxon>
        <taxon>Gunneridae</taxon>
        <taxon>Pentapetalae</taxon>
        <taxon>asterids</taxon>
        <taxon>lamiids</taxon>
        <taxon>Boraginales</taxon>
        <taxon>Boraginaceae</taxon>
        <taxon>Boraginoideae</taxon>
        <taxon>Lithospermeae</taxon>
        <taxon>Lithospermum</taxon>
    </lineage>
</organism>
<sequence length="184" mass="20805">MELSIVANKGYIPSTPAASDSKAKYEPRKPKEASKLEKKEEHVVTSKINKFSFRTKKVEGGLDLGKKERLTLKEMQEKDYHFLESDPTEVKVPDGFWESKLIPGKAWADYSDDEDYEASHVCVEVDEDSSTTEALRVTTPASRSLQRHPRYLQYLKHLPQASSSSIQRLDSTPHSTRHGGDITP</sequence>
<accession>A0AAV3RSR6</accession>
<comment type="caution">
    <text evidence="2">The sequence shown here is derived from an EMBL/GenBank/DDBJ whole genome shotgun (WGS) entry which is preliminary data.</text>
</comment>
<dbReference type="AlphaFoldDB" id="A0AAV3RSR6"/>